<reference evidence="2 3" key="1">
    <citation type="submission" date="2024-04" db="EMBL/GenBank/DDBJ databases">
        <title>New Clade of Flavobacterium.</title>
        <authorList>
            <person name="Matos L."/>
            <person name="Proenca D.N."/>
            <person name="Fransisco R.M."/>
            <person name="Chung A.P."/>
            <person name="Maccario L."/>
            <person name="Sorensen S.J."/>
            <person name="Morais P.V."/>
        </authorList>
    </citation>
    <scope>NUCLEOTIDE SEQUENCE [LARGE SCALE GENOMIC DNA]</scope>
    <source>
        <strain evidence="2 3">FBOR7N2.3</strain>
    </source>
</reference>
<keyword evidence="3" id="KW-1185">Reference proteome</keyword>
<evidence type="ECO:0000313" key="3">
    <source>
        <dbReference type="Proteomes" id="UP001574170"/>
    </source>
</evidence>
<feature type="transmembrane region" description="Helical" evidence="1">
    <location>
        <begin position="253"/>
        <end position="272"/>
    </location>
</feature>
<proteinExistence type="predicted"/>
<dbReference type="EMBL" id="JBCFQK010000001">
    <property type="protein sequence ID" value="MFA9192965.1"/>
    <property type="molecule type" value="Genomic_DNA"/>
</dbReference>
<evidence type="ECO:0000256" key="1">
    <source>
        <dbReference type="SAM" id="Phobius"/>
    </source>
</evidence>
<feature type="transmembrane region" description="Helical" evidence="1">
    <location>
        <begin position="78"/>
        <end position="96"/>
    </location>
</feature>
<gene>
    <name evidence="2" type="ORF">AAGV33_01000</name>
</gene>
<protein>
    <submittedName>
        <fullName evidence="2">DUF4153 domain-containing protein</fullName>
    </submittedName>
</protein>
<feature type="transmembrane region" description="Helical" evidence="1">
    <location>
        <begin position="222"/>
        <end position="241"/>
    </location>
</feature>
<feature type="transmembrane region" description="Helical" evidence="1">
    <location>
        <begin position="108"/>
        <end position="127"/>
    </location>
</feature>
<keyword evidence="1" id="KW-1133">Transmembrane helix</keyword>
<keyword evidence="1" id="KW-0812">Transmembrane</keyword>
<accession>A0ABV4THT1</accession>
<name>A0ABV4THT1_9FLAO</name>
<sequence>MKFPSFQRTVDAIQKTVSRFPLETFTAITGTIIAMFLAEESNDNLENLYNKILLSCSLCFVLFLSISLYFTRNKKDNLIRFISSLALGTIIILFVFNFSDKIKQTEFFQFFTLNIALHLLVSFAAFLNKKYNQDHFWEFNKQLFIRILTAVLYSIVLYSGLALALLAVHNLFNIELYDKIYFHLFLFIAGTFNSIFFLSGISETNNPSETLELKYPEGLKKFTQYVLIPLISIYLVILIGYELKIVLSFSLPVGWVSNLILVFAVFGILSLLLIHPIAHQAENVWIRTFNKWFYYLLVPLLVLLYWAILYRIQLYGITHERYYVLALSIWLTLLVLYFIIKKEPKIMFIPISMSLIALCTIIGPQSANSVSKNSQLNRLENYLSKKDKTKLTFEQEQDLSSIIDFLVKNYDVKILLPLTDKKLDALVRKDKNPSSTQIMKALGYHYRSQYDRRDDENIYYSHYENEGQLVENIHDYDLSFNLSNNSTLNCSDCVTINQKKYSLLSTNTEDGIDLQINNDIIPLKTEAFIIDNIHFNSNSNEKIIQKIENSKYKLQLTYTYVYVNKTNKKPIVNSYNVKVLLKIK</sequence>
<feature type="transmembrane region" description="Helical" evidence="1">
    <location>
        <begin position="147"/>
        <end position="168"/>
    </location>
</feature>
<feature type="transmembrane region" description="Helical" evidence="1">
    <location>
        <begin position="322"/>
        <end position="340"/>
    </location>
</feature>
<feature type="transmembrane region" description="Helical" evidence="1">
    <location>
        <begin position="52"/>
        <end position="71"/>
    </location>
</feature>
<feature type="transmembrane region" description="Helical" evidence="1">
    <location>
        <begin position="20"/>
        <end position="37"/>
    </location>
</feature>
<dbReference type="RefSeq" id="WP_373390038.1">
    <property type="nucleotide sequence ID" value="NZ_JBCFQJ010000001.1"/>
</dbReference>
<comment type="caution">
    <text evidence="2">The sequence shown here is derived from an EMBL/GenBank/DDBJ whole genome shotgun (WGS) entry which is preliminary data.</text>
</comment>
<dbReference type="Proteomes" id="UP001574170">
    <property type="component" value="Unassembled WGS sequence"/>
</dbReference>
<feature type="transmembrane region" description="Helical" evidence="1">
    <location>
        <begin position="347"/>
        <end position="367"/>
    </location>
</feature>
<evidence type="ECO:0000313" key="2">
    <source>
        <dbReference type="EMBL" id="MFA9192965.1"/>
    </source>
</evidence>
<organism evidence="2 3">
    <name type="scientific">Flavobacterium magnesitis</name>
    <dbReference type="NCBI Taxonomy" id="3138077"/>
    <lineage>
        <taxon>Bacteria</taxon>
        <taxon>Pseudomonadati</taxon>
        <taxon>Bacteroidota</taxon>
        <taxon>Flavobacteriia</taxon>
        <taxon>Flavobacteriales</taxon>
        <taxon>Flavobacteriaceae</taxon>
        <taxon>Flavobacterium</taxon>
    </lineage>
</organism>
<dbReference type="InterPro" id="IPR025291">
    <property type="entry name" value="DUF4153"/>
</dbReference>
<dbReference type="Pfam" id="PF13687">
    <property type="entry name" value="DUF4153"/>
    <property type="match status" value="1"/>
</dbReference>
<keyword evidence="1" id="KW-0472">Membrane</keyword>
<feature type="transmembrane region" description="Helical" evidence="1">
    <location>
        <begin position="180"/>
        <end position="201"/>
    </location>
</feature>
<feature type="transmembrane region" description="Helical" evidence="1">
    <location>
        <begin position="292"/>
        <end position="310"/>
    </location>
</feature>